<accession>A0ABX1C717</accession>
<dbReference type="InterPro" id="IPR001633">
    <property type="entry name" value="EAL_dom"/>
</dbReference>
<comment type="caution">
    <text evidence="3">The sequence shown here is derived from an EMBL/GenBank/DDBJ whole genome shotgun (WGS) entry which is preliminary data.</text>
</comment>
<evidence type="ECO:0000313" key="4">
    <source>
        <dbReference type="Proteomes" id="UP000727056"/>
    </source>
</evidence>
<dbReference type="EMBL" id="JAAVJC010000038">
    <property type="protein sequence ID" value="NJQ14783.1"/>
    <property type="molecule type" value="Genomic_DNA"/>
</dbReference>
<dbReference type="PANTHER" id="PTHR44757">
    <property type="entry name" value="DIGUANYLATE CYCLASE DGCP"/>
    <property type="match status" value="1"/>
</dbReference>
<sequence length="288" mass="29406">MTTEQGRTPIRPRRAAPPRPAVRSSLPGSRGPSPRGPEAAVGRAEPSPRENPTRSAGGTRPGPRGRPENPVRRPGSILLDLAAAGAAERLRRGHDLPVTVPVGPDPLLSATVSAETVAAILSRHALPPRNLTLSLTDAVPLLDDPEYRLCLGRLRAVGVGIALPGLGDGAVHPAVLRRLPVTELHLGRGLVAGLPSSSRARTTATALLALGGELGVTVVADGVDRPEQAAVLRSLGCPRGQGASLGGPLDEVALVAALRAGAVTDGPPGHGPADADVRDVRLREAPAP</sequence>
<dbReference type="Pfam" id="PF00563">
    <property type="entry name" value="EAL"/>
    <property type="match status" value="1"/>
</dbReference>
<proteinExistence type="predicted"/>
<dbReference type="PROSITE" id="PS50883">
    <property type="entry name" value="EAL"/>
    <property type="match status" value="1"/>
</dbReference>
<evidence type="ECO:0000259" key="2">
    <source>
        <dbReference type="PROSITE" id="PS50883"/>
    </source>
</evidence>
<dbReference type="InterPro" id="IPR052155">
    <property type="entry name" value="Biofilm_reg_signaling"/>
</dbReference>
<dbReference type="RefSeq" id="WP_168087571.1">
    <property type="nucleotide sequence ID" value="NZ_JAAVJC010000038.1"/>
</dbReference>
<keyword evidence="4" id="KW-1185">Reference proteome</keyword>
<dbReference type="Proteomes" id="UP000727056">
    <property type="component" value="Unassembled WGS sequence"/>
</dbReference>
<name>A0ABX1C717_9ACTN</name>
<evidence type="ECO:0000256" key="1">
    <source>
        <dbReference type="SAM" id="MobiDB-lite"/>
    </source>
</evidence>
<reference evidence="3 4" key="1">
    <citation type="submission" date="2020-03" db="EMBL/GenBank/DDBJ databases">
        <title>Draft genome of Streptomyces sp. ventii, isolated from the Axial Seamount in the Pacific Ocean, and resequencing of the two type strains Streptomyces lonarensis strain NCL 716 and Streptomyces bohaiensis strain 11A07.</title>
        <authorList>
            <person name="Loughran R.M."/>
            <person name="Pfannmuller K.M."/>
            <person name="Wasson B.J."/>
            <person name="Deadmond M.C."/>
            <person name="Paddock B.E."/>
            <person name="Koyack M.J."/>
            <person name="Gallegos D.A."/>
            <person name="Mitchell E.A."/>
            <person name="Ushijima B."/>
            <person name="Saw J.H."/>
            <person name="Mcphail K.L."/>
            <person name="Videau P."/>
        </authorList>
    </citation>
    <scope>NUCLEOTIDE SEQUENCE [LARGE SCALE GENOMIC DNA]</scope>
    <source>
        <strain evidence="3 4">11A07</strain>
    </source>
</reference>
<evidence type="ECO:0000313" key="3">
    <source>
        <dbReference type="EMBL" id="NJQ14783.1"/>
    </source>
</evidence>
<feature type="compositionally biased region" description="Low complexity" evidence="1">
    <location>
        <begin position="21"/>
        <end position="37"/>
    </location>
</feature>
<feature type="region of interest" description="Disordered" evidence="1">
    <location>
        <begin position="1"/>
        <end position="74"/>
    </location>
</feature>
<dbReference type="InterPro" id="IPR035919">
    <property type="entry name" value="EAL_sf"/>
</dbReference>
<dbReference type="PANTHER" id="PTHR44757:SF2">
    <property type="entry name" value="BIOFILM ARCHITECTURE MAINTENANCE PROTEIN MBAA"/>
    <property type="match status" value="1"/>
</dbReference>
<dbReference type="SUPFAM" id="SSF141868">
    <property type="entry name" value="EAL domain-like"/>
    <property type="match status" value="1"/>
</dbReference>
<dbReference type="SMART" id="SM00052">
    <property type="entry name" value="EAL"/>
    <property type="match status" value="1"/>
</dbReference>
<dbReference type="CDD" id="cd01948">
    <property type="entry name" value="EAL"/>
    <property type="match status" value="1"/>
</dbReference>
<protein>
    <submittedName>
        <fullName evidence="3">EAL domain-containing protein</fullName>
    </submittedName>
</protein>
<organism evidence="3 4">
    <name type="scientific">Streptomyces bohaiensis</name>
    <dbReference type="NCBI Taxonomy" id="1431344"/>
    <lineage>
        <taxon>Bacteria</taxon>
        <taxon>Bacillati</taxon>
        <taxon>Actinomycetota</taxon>
        <taxon>Actinomycetes</taxon>
        <taxon>Kitasatosporales</taxon>
        <taxon>Streptomycetaceae</taxon>
        <taxon>Streptomyces</taxon>
    </lineage>
</organism>
<dbReference type="Gene3D" id="3.20.20.450">
    <property type="entry name" value="EAL domain"/>
    <property type="match status" value="1"/>
</dbReference>
<gene>
    <name evidence="3" type="ORF">HCN52_07445</name>
</gene>
<feature type="domain" description="EAL" evidence="2">
    <location>
        <begin position="1"/>
        <end position="262"/>
    </location>
</feature>